<name>A0A1C0AAE8_9FIRM</name>
<dbReference type="AlphaFoldDB" id="A0A1C0AAE8"/>
<protein>
    <submittedName>
        <fullName evidence="1">Uncharacterized protein</fullName>
    </submittedName>
</protein>
<accession>A0A1C0AAE8</accession>
<gene>
    <name evidence="1" type="ORF">U472_07115</name>
</gene>
<reference evidence="1 2" key="2">
    <citation type="submission" date="2016-08" db="EMBL/GenBank/DDBJ databases">
        <title>Orenia metallireducens sp. nov. strain Z6, a Novel Metal-reducing Firmicute from the Deep Subsurface.</title>
        <authorList>
            <person name="Maxim B.I."/>
            <person name="Kenneth K."/>
            <person name="Flynn T.M."/>
            <person name="Oloughlin E.J."/>
            <person name="Locke R.A."/>
            <person name="Weber J.R."/>
            <person name="Egan S.M."/>
            <person name="Mackie R.I."/>
            <person name="Cann I.K."/>
        </authorList>
    </citation>
    <scope>NUCLEOTIDE SEQUENCE [LARGE SCALE GENOMIC DNA]</scope>
    <source>
        <strain evidence="1 2">Z6</strain>
    </source>
</reference>
<keyword evidence="2" id="KW-1185">Reference proteome</keyword>
<dbReference type="EMBL" id="LWDV01000008">
    <property type="protein sequence ID" value="OCL27233.1"/>
    <property type="molecule type" value="Genomic_DNA"/>
</dbReference>
<organism evidence="1 2">
    <name type="scientific">Orenia metallireducens</name>
    <dbReference type="NCBI Taxonomy" id="1413210"/>
    <lineage>
        <taxon>Bacteria</taxon>
        <taxon>Bacillati</taxon>
        <taxon>Bacillota</taxon>
        <taxon>Clostridia</taxon>
        <taxon>Halanaerobiales</taxon>
        <taxon>Halobacteroidaceae</taxon>
        <taxon>Orenia</taxon>
    </lineage>
</organism>
<dbReference type="RefSeq" id="WP_068716905.1">
    <property type="nucleotide sequence ID" value="NZ_LWDV01000008.1"/>
</dbReference>
<comment type="caution">
    <text evidence="1">The sequence shown here is derived from an EMBL/GenBank/DDBJ whole genome shotgun (WGS) entry which is preliminary data.</text>
</comment>
<sequence length="62" mass="7397">MVSKDNKELWNGIEKDEEEIEMVDFLSSEDIIDEYLLFSDIINGQEPEKFKEKTKSNNKLHY</sequence>
<reference evidence="2" key="1">
    <citation type="submission" date="2016-07" db="EMBL/GenBank/DDBJ databases">
        <authorList>
            <person name="Florea S."/>
            <person name="Webb J.S."/>
            <person name="Jaromczyk J."/>
            <person name="Schardl C.L."/>
        </authorList>
    </citation>
    <scope>NUCLEOTIDE SEQUENCE [LARGE SCALE GENOMIC DNA]</scope>
    <source>
        <strain evidence="2">Z6</strain>
    </source>
</reference>
<dbReference type="Proteomes" id="UP000093514">
    <property type="component" value="Unassembled WGS sequence"/>
</dbReference>
<proteinExistence type="predicted"/>
<evidence type="ECO:0000313" key="1">
    <source>
        <dbReference type="EMBL" id="OCL27233.1"/>
    </source>
</evidence>
<evidence type="ECO:0000313" key="2">
    <source>
        <dbReference type="Proteomes" id="UP000093514"/>
    </source>
</evidence>